<dbReference type="PANTHER" id="PTHR43194">
    <property type="entry name" value="HYDROLASE ALPHA/BETA FOLD FAMILY"/>
    <property type="match status" value="1"/>
</dbReference>
<keyword evidence="2" id="KW-0378">Hydrolase</keyword>
<name>A0A423MBS7_PSEFL</name>
<dbReference type="GO" id="GO:0016787">
    <property type="term" value="F:hydrolase activity"/>
    <property type="evidence" value="ECO:0007669"/>
    <property type="project" value="UniProtKB-KW"/>
</dbReference>
<organism evidence="2 3">
    <name type="scientific">Pseudomonas fluorescens</name>
    <dbReference type="NCBI Taxonomy" id="294"/>
    <lineage>
        <taxon>Bacteria</taxon>
        <taxon>Pseudomonadati</taxon>
        <taxon>Pseudomonadota</taxon>
        <taxon>Gammaproteobacteria</taxon>
        <taxon>Pseudomonadales</taxon>
        <taxon>Pseudomonadaceae</taxon>
        <taxon>Pseudomonas</taxon>
    </lineage>
</organism>
<dbReference type="Pfam" id="PF00561">
    <property type="entry name" value="Abhydrolase_1"/>
    <property type="match status" value="1"/>
</dbReference>
<dbReference type="SUPFAM" id="SSF53474">
    <property type="entry name" value="alpha/beta-Hydrolases"/>
    <property type="match status" value="1"/>
</dbReference>
<protein>
    <submittedName>
        <fullName evidence="2">Alpha/beta hydrolase</fullName>
    </submittedName>
</protein>
<dbReference type="InterPro" id="IPR000073">
    <property type="entry name" value="AB_hydrolase_1"/>
</dbReference>
<dbReference type="EMBL" id="MOBX01000013">
    <property type="protein sequence ID" value="RON80716.1"/>
    <property type="molecule type" value="Genomic_DNA"/>
</dbReference>
<evidence type="ECO:0000259" key="1">
    <source>
        <dbReference type="Pfam" id="PF00561"/>
    </source>
</evidence>
<dbReference type="InterPro" id="IPR050228">
    <property type="entry name" value="Carboxylesterase_BioH"/>
</dbReference>
<proteinExistence type="predicted"/>
<dbReference type="PANTHER" id="PTHR43194:SF2">
    <property type="entry name" value="PEROXISOMAL MEMBRANE PROTEIN LPX1"/>
    <property type="match status" value="1"/>
</dbReference>
<comment type="caution">
    <text evidence="2">The sequence shown here is derived from an EMBL/GenBank/DDBJ whole genome shotgun (WGS) entry which is preliminary data.</text>
</comment>
<feature type="domain" description="AB hydrolase-1" evidence="1">
    <location>
        <begin position="86"/>
        <end position="184"/>
    </location>
</feature>
<sequence>MVLQRIAAPGEAFACSDTTFKDMGRTVKYPLKNQSLSEILGEDFYFPHEIIGQPFRAADFEDLKISSFTTGDGVSLAYWEAGSGQPLIFIPGWSANGAMYFHLMQILSKHYHVYVLDVRNQGLSEKTVKGNRISRYAMDVKEFAQHLDLPQAHYCGWSMGASIMWAYIDLFGTQGIRTLSIIDQSPSIYCHADWTEQQRLEAGAFTTSPERMIASYVNMTPTNQLVSGSRVVERSMALDSPYFHNVISLVQAVVKDDMAFTGLVLFDHATNDWRDVIQSKIDVPTAIFSGEYSDWLESQRWMHAVIPDSVLHVYSKADQGDHFLAFKHPEKFAADLHRFLQRS</sequence>
<dbReference type="AlphaFoldDB" id="A0A423MBS7"/>
<reference evidence="2 3" key="1">
    <citation type="submission" date="2016-10" db="EMBL/GenBank/DDBJ databases">
        <title>Comparative genome analysis of multiple Pseudomonas spp. focuses on biocontrol and plant growth promoting traits.</title>
        <authorList>
            <person name="Tao X.-Y."/>
            <person name="Taylor C.G."/>
        </authorList>
    </citation>
    <scope>NUCLEOTIDE SEQUENCE [LARGE SCALE GENOMIC DNA]</scope>
    <source>
        <strain evidence="2 3">28B5</strain>
    </source>
</reference>
<gene>
    <name evidence="2" type="ORF">BK670_10970</name>
</gene>
<dbReference type="Proteomes" id="UP000285378">
    <property type="component" value="Unassembled WGS sequence"/>
</dbReference>
<dbReference type="Gene3D" id="3.40.50.1820">
    <property type="entry name" value="alpha/beta hydrolase"/>
    <property type="match status" value="1"/>
</dbReference>
<accession>A0A423MBS7</accession>
<evidence type="ECO:0000313" key="3">
    <source>
        <dbReference type="Proteomes" id="UP000285378"/>
    </source>
</evidence>
<dbReference type="InterPro" id="IPR029058">
    <property type="entry name" value="AB_hydrolase_fold"/>
</dbReference>
<evidence type="ECO:0000313" key="2">
    <source>
        <dbReference type="EMBL" id="RON80716.1"/>
    </source>
</evidence>